<gene>
    <name evidence="3" type="ORF">CVT25_001141</name>
</gene>
<feature type="domain" description="DUF6535" evidence="2">
    <location>
        <begin position="27"/>
        <end position="179"/>
    </location>
</feature>
<keyword evidence="1" id="KW-1133">Transmembrane helix</keyword>
<feature type="transmembrane region" description="Helical" evidence="1">
    <location>
        <begin position="154"/>
        <end position="178"/>
    </location>
</feature>
<dbReference type="InParanoid" id="A0A409XB12"/>
<evidence type="ECO:0000313" key="3">
    <source>
        <dbReference type="EMBL" id="PPQ87956.1"/>
    </source>
</evidence>
<keyword evidence="1" id="KW-0472">Membrane</keyword>
<feature type="transmembrane region" description="Helical" evidence="1">
    <location>
        <begin position="254"/>
        <end position="271"/>
    </location>
</feature>
<evidence type="ECO:0000313" key="4">
    <source>
        <dbReference type="Proteomes" id="UP000283269"/>
    </source>
</evidence>
<keyword evidence="4" id="KW-1185">Reference proteome</keyword>
<protein>
    <recommendedName>
        <fullName evidence="2">DUF6535 domain-containing protein</fullName>
    </recommendedName>
</protein>
<evidence type="ECO:0000256" key="1">
    <source>
        <dbReference type="SAM" id="Phobius"/>
    </source>
</evidence>
<feature type="transmembrane region" description="Helical" evidence="1">
    <location>
        <begin position="53"/>
        <end position="79"/>
    </location>
</feature>
<keyword evidence="1" id="KW-0812">Transmembrane</keyword>
<feature type="transmembrane region" description="Helical" evidence="1">
    <location>
        <begin position="185"/>
        <end position="207"/>
    </location>
</feature>
<dbReference type="Proteomes" id="UP000283269">
    <property type="component" value="Unassembled WGS sequence"/>
</dbReference>
<reference evidence="3 4" key="1">
    <citation type="journal article" date="2018" name="Evol. Lett.">
        <title>Horizontal gene cluster transfer increased hallucinogenic mushroom diversity.</title>
        <authorList>
            <person name="Reynolds H.T."/>
            <person name="Vijayakumar V."/>
            <person name="Gluck-Thaler E."/>
            <person name="Korotkin H.B."/>
            <person name="Matheny P.B."/>
            <person name="Slot J.C."/>
        </authorList>
    </citation>
    <scope>NUCLEOTIDE SEQUENCE [LARGE SCALE GENOMIC DNA]</scope>
    <source>
        <strain evidence="3 4">2631</strain>
    </source>
</reference>
<dbReference type="STRING" id="93625.A0A409XB12"/>
<proteinExistence type="predicted"/>
<accession>A0A409XB12</accession>
<dbReference type="Pfam" id="PF20153">
    <property type="entry name" value="DUF6535"/>
    <property type="match status" value="1"/>
</dbReference>
<organism evidence="3 4">
    <name type="scientific">Psilocybe cyanescens</name>
    <dbReference type="NCBI Taxonomy" id="93625"/>
    <lineage>
        <taxon>Eukaryota</taxon>
        <taxon>Fungi</taxon>
        <taxon>Dikarya</taxon>
        <taxon>Basidiomycota</taxon>
        <taxon>Agaricomycotina</taxon>
        <taxon>Agaricomycetes</taxon>
        <taxon>Agaricomycetidae</taxon>
        <taxon>Agaricales</taxon>
        <taxon>Agaricineae</taxon>
        <taxon>Strophariaceae</taxon>
        <taxon>Psilocybe</taxon>
    </lineage>
</organism>
<dbReference type="AlphaFoldDB" id="A0A409XB12"/>
<dbReference type="InterPro" id="IPR045338">
    <property type="entry name" value="DUF6535"/>
</dbReference>
<evidence type="ECO:0000259" key="2">
    <source>
        <dbReference type="Pfam" id="PF20153"/>
    </source>
</evidence>
<comment type="caution">
    <text evidence="3">The sequence shown here is derived from an EMBL/GenBank/DDBJ whole genome shotgun (WGS) entry which is preliminary data.</text>
</comment>
<sequence>MDINSAKVTHDMRTDAVTGEQRDGDPWERLLDHILDTKKLPCDCWKDEVANLLIFAGLFSAIVTTFIVDIVSLLSQISGQPSNPKTPSLFKLLQTCRRNCLLQLILRFGSILSGTASYSVWPPCLLALSPCNDYDNIRHTPAKLPERNRKAVRLILGVLSLYLQTALVLFFIGVIDFLHAVENKTVVVSVRIAIIITLIFLMAATALPSVQVTFLQFLCIFPLRLKEPPSQCPYKSPQLNLFCASSDTFPQFSHLLWCFFGIFFDTFWAIIETQGLKA</sequence>
<name>A0A409XB12_PSICY</name>
<dbReference type="EMBL" id="NHYD01002182">
    <property type="protein sequence ID" value="PPQ87956.1"/>
    <property type="molecule type" value="Genomic_DNA"/>
</dbReference>